<feature type="transmembrane region" description="Helical" evidence="1">
    <location>
        <begin position="37"/>
        <end position="55"/>
    </location>
</feature>
<evidence type="ECO:0000313" key="3">
    <source>
        <dbReference type="Proteomes" id="UP000240819"/>
    </source>
</evidence>
<evidence type="ECO:0000313" key="2">
    <source>
        <dbReference type="EMBL" id="AUG85147.1"/>
    </source>
</evidence>
<organism evidence="2 3">
    <name type="scientific">Vibrio phage Ceto</name>
    <dbReference type="NCBI Taxonomy" id="2570300"/>
    <lineage>
        <taxon>Viruses</taxon>
        <taxon>Duplodnaviria</taxon>
        <taxon>Heunggongvirae</taxon>
        <taxon>Uroviricota</taxon>
        <taxon>Caudoviricetes</taxon>
        <taxon>Demerecviridae</taxon>
        <taxon>Ermolyevavirinae</taxon>
        <taxon>Cetovirus</taxon>
        <taxon>Cetovirus ceto</taxon>
    </lineage>
</organism>
<keyword evidence="1" id="KW-0472">Membrane</keyword>
<accession>A0A2H5BGM5</accession>
<evidence type="ECO:0000256" key="1">
    <source>
        <dbReference type="SAM" id="Phobius"/>
    </source>
</evidence>
<proteinExistence type="predicted"/>
<feature type="transmembrane region" description="Helical" evidence="1">
    <location>
        <begin position="12"/>
        <end position="31"/>
    </location>
</feature>
<dbReference type="EMBL" id="MG649966">
    <property type="protein sequence ID" value="AUG85147.1"/>
    <property type="molecule type" value="Genomic_DNA"/>
</dbReference>
<keyword evidence="1" id="KW-1133">Transmembrane helix</keyword>
<gene>
    <name evidence="2" type="ORF">CETO_165</name>
</gene>
<sequence>MNWRRGAGKICVGVCYFGIWTYFSVVASLVLYYTKSAVLFAATILIMSIAFFGMIDKINRKTKLIYAEMKKQEILQALQDDSNWTVVSRKLRDFLTDEMYNKPIRTIEGLQFKTWYVNRMRGIVIGERIWRI</sequence>
<protein>
    <submittedName>
        <fullName evidence="2">Uncharacterized protein</fullName>
    </submittedName>
</protein>
<dbReference type="Proteomes" id="UP000240819">
    <property type="component" value="Segment"/>
</dbReference>
<name>A0A2H5BGM5_9CAUD</name>
<keyword evidence="1" id="KW-0812">Transmembrane</keyword>
<reference evidence="2 3" key="1">
    <citation type="submission" date="2017-12" db="EMBL/GenBank/DDBJ databases">
        <authorList>
            <person name="Lestochi C.V."/>
            <person name="Miller K.C."/>
            <person name="Miller J.S."/>
            <person name="Stanton M.L."/>
            <person name="Broussard G.W."/>
        </authorList>
    </citation>
    <scope>NUCLEOTIDE SEQUENCE [LARGE SCALE GENOMIC DNA]</scope>
</reference>
<keyword evidence="3" id="KW-1185">Reference proteome</keyword>